<dbReference type="EMBL" id="LAZR01008959">
    <property type="protein sequence ID" value="KKM75548.1"/>
    <property type="molecule type" value="Genomic_DNA"/>
</dbReference>
<name>A0A0F9K0N5_9ZZZZ</name>
<feature type="compositionally biased region" description="Basic and acidic residues" evidence="1">
    <location>
        <begin position="122"/>
        <end position="131"/>
    </location>
</feature>
<proteinExistence type="predicted"/>
<comment type="caution">
    <text evidence="2">The sequence shown here is derived from an EMBL/GenBank/DDBJ whole genome shotgun (WGS) entry which is preliminary data.</text>
</comment>
<evidence type="ECO:0000256" key="1">
    <source>
        <dbReference type="SAM" id="MobiDB-lite"/>
    </source>
</evidence>
<reference evidence="2" key="1">
    <citation type="journal article" date="2015" name="Nature">
        <title>Complex archaea that bridge the gap between prokaryotes and eukaryotes.</title>
        <authorList>
            <person name="Spang A."/>
            <person name="Saw J.H."/>
            <person name="Jorgensen S.L."/>
            <person name="Zaremba-Niedzwiedzka K."/>
            <person name="Martijn J."/>
            <person name="Lind A.E."/>
            <person name="van Eijk R."/>
            <person name="Schleper C."/>
            <person name="Guy L."/>
            <person name="Ettema T.J."/>
        </authorList>
    </citation>
    <scope>NUCLEOTIDE SEQUENCE</scope>
</reference>
<feature type="region of interest" description="Disordered" evidence="1">
    <location>
        <begin position="122"/>
        <end position="143"/>
    </location>
</feature>
<organism evidence="2">
    <name type="scientific">marine sediment metagenome</name>
    <dbReference type="NCBI Taxonomy" id="412755"/>
    <lineage>
        <taxon>unclassified sequences</taxon>
        <taxon>metagenomes</taxon>
        <taxon>ecological metagenomes</taxon>
    </lineage>
</organism>
<gene>
    <name evidence="2" type="ORF">LCGC14_1389180</name>
</gene>
<evidence type="ECO:0000313" key="2">
    <source>
        <dbReference type="EMBL" id="KKM75548.1"/>
    </source>
</evidence>
<dbReference type="AlphaFoldDB" id="A0A0F9K0N5"/>
<sequence>MVSEQELAELEEQIENMDSSDLAASYGSPEPKKKDNVYKFFREILKLKETWKVGNLRETEIGLAKISIRGNLEIAQYSKIEGLDTISDYFEERARMIAATSMGRKGFLAQLFVTQIRKEQKLKTPMPEKKRLFGKPTPEEQNE</sequence>
<protein>
    <submittedName>
        <fullName evidence="2">Uncharacterized protein</fullName>
    </submittedName>
</protein>
<accession>A0A0F9K0N5</accession>